<keyword evidence="1" id="KW-0472">Membrane</keyword>
<dbReference type="InterPro" id="IPR001611">
    <property type="entry name" value="Leu-rich_rpt"/>
</dbReference>
<keyword evidence="1" id="KW-0812">Transmembrane</keyword>
<evidence type="ECO:0000313" key="3">
    <source>
        <dbReference type="Proteomes" id="UP001259832"/>
    </source>
</evidence>
<dbReference type="EMBL" id="JASMQC010000038">
    <property type="protein sequence ID" value="KAK1930670.1"/>
    <property type="molecule type" value="Genomic_DNA"/>
</dbReference>
<proteinExistence type="predicted"/>
<feature type="transmembrane region" description="Helical" evidence="1">
    <location>
        <begin position="218"/>
        <end position="238"/>
    </location>
</feature>
<evidence type="ECO:0000256" key="1">
    <source>
        <dbReference type="SAM" id="Phobius"/>
    </source>
</evidence>
<reference evidence="2" key="1">
    <citation type="submission" date="2023-08" db="EMBL/GenBank/DDBJ databases">
        <title>Reference Genome Resource for the Citrus Pathogen Phytophthora citrophthora.</title>
        <authorList>
            <person name="Moller H."/>
            <person name="Coetzee B."/>
            <person name="Rose L.J."/>
            <person name="Van Niekerk J.M."/>
        </authorList>
    </citation>
    <scope>NUCLEOTIDE SEQUENCE</scope>
    <source>
        <strain evidence="2">STE-U-9442</strain>
    </source>
</reference>
<feature type="transmembrane region" description="Helical" evidence="1">
    <location>
        <begin position="360"/>
        <end position="385"/>
    </location>
</feature>
<organism evidence="2 3">
    <name type="scientific">Phytophthora citrophthora</name>
    <dbReference type="NCBI Taxonomy" id="4793"/>
    <lineage>
        <taxon>Eukaryota</taxon>
        <taxon>Sar</taxon>
        <taxon>Stramenopiles</taxon>
        <taxon>Oomycota</taxon>
        <taxon>Peronosporomycetes</taxon>
        <taxon>Peronosporales</taxon>
        <taxon>Peronosporaceae</taxon>
        <taxon>Phytophthora</taxon>
    </lineage>
</organism>
<dbReference type="AlphaFoldDB" id="A0AAD9G2Y1"/>
<accession>A0AAD9G2Y1</accession>
<dbReference type="PROSITE" id="PS51450">
    <property type="entry name" value="LRR"/>
    <property type="match status" value="1"/>
</dbReference>
<dbReference type="Proteomes" id="UP001259832">
    <property type="component" value="Unassembled WGS sequence"/>
</dbReference>
<protein>
    <submittedName>
        <fullName evidence="2">Uncharacterized protein</fullName>
    </submittedName>
</protein>
<keyword evidence="3" id="KW-1185">Reference proteome</keyword>
<comment type="caution">
    <text evidence="2">The sequence shown here is derived from an EMBL/GenBank/DDBJ whole genome shotgun (WGS) entry which is preliminary data.</text>
</comment>
<evidence type="ECO:0000313" key="2">
    <source>
        <dbReference type="EMBL" id="KAK1930670.1"/>
    </source>
</evidence>
<feature type="transmembrane region" description="Helical" evidence="1">
    <location>
        <begin position="20"/>
        <end position="49"/>
    </location>
</feature>
<sequence length="679" mass="76599">MEISHARTAKKLSLHMSPGLIRIGWIVVLFFHVFNAAYSCSLAYIYHYLKSPEMDYYVQLLQMMPQENYNVIICLYTGIGAVNFYSAVKMSLYSMYYRRLVFGKLTDLRTEDDTEDDNDQTSDWTATLHSLKQFVSGFARATSARGEWFDMILLLSEVSEIASQTVQAYSSSFLISSIWVNQLFSGLIFLNTMANTLVHYNLEERVGLRRLSSTAIDLILDFTWGFVLPGKIIFVYMLTFMKYHGSFPVEFNYSDTLQIRAILECNQFFMVTWLDAVTTTLPYLNMLSGLRSVKFLIQHDMTLVRVLSTPKLQPIGPTASLANAKSVVVNSSSPPPAVKAKGEANQIEVKQSTWGRRITACIVALMPLCGLFVLLTSIVASGIFFSEEGSCKPGCKLQMHPWFTYQYACSVMEISCYDRGITGREDEIRAILLSLEPKVLNSLIISHCSELVIPEEIRRFGKLMALELYNATVVDWRSTASLSLPYVPSLTTIHIVRSRFVGGIPDGLTSDLSPYVLDIEIAATDFGGPISEDLDEKWPDVSLLYIEHCGLQEFPKALARMALTDLSLADNNISSVPESLSKNSMYVVLDRNPIEEIPSGFKSMTEIFYLTVQYTNITTLPHWLQTAEESTLNFRARGTPYCSDLPLHSPEARFAWCSYDDYSNGVFPLAMRDEERAIK</sequence>
<gene>
    <name evidence="2" type="ORF">P3T76_013991</name>
</gene>
<name>A0AAD9G2Y1_9STRA</name>
<dbReference type="Gene3D" id="3.80.10.10">
    <property type="entry name" value="Ribonuclease Inhibitor"/>
    <property type="match status" value="1"/>
</dbReference>
<dbReference type="SUPFAM" id="SSF52058">
    <property type="entry name" value="L domain-like"/>
    <property type="match status" value="1"/>
</dbReference>
<dbReference type="InterPro" id="IPR032675">
    <property type="entry name" value="LRR_dom_sf"/>
</dbReference>
<feature type="transmembrane region" description="Helical" evidence="1">
    <location>
        <begin position="178"/>
        <end position="198"/>
    </location>
</feature>
<feature type="transmembrane region" description="Helical" evidence="1">
    <location>
        <begin position="69"/>
        <end position="88"/>
    </location>
</feature>
<keyword evidence="1" id="KW-1133">Transmembrane helix</keyword>